<evidence type="ECO:0000313" key="2">
    <source>
        <dbReference type="EMBL" id="WIX76823.1"/>
    </source>
</evidence>
<name>A0A9Y2MTG2_9PSEU</name>
<sequence>MTTGDNKQEMFRWHPREQFPITTERLRQGIAELEDMVHELYKHRHRFRTSHQAERSHNPTPTIKWKPFG</sequence>
<evidence type="ECO:0000313" key="3">
    <source>
        <dbReference type="Proteomes" id="UP001236014"/>
    </source>
</evidence>
<gene>
    <name evidence="2" type="ORF">QRX50_36140</name>
</gene>
<proteinExistence type="predicted"/>
<dbReference type="RefSeq" id="WP_285967570.1">
    <property type="nucleotide sequence ID" value="NZ_CP127294.1"/>
</dbReference>
<protein>
    <submittedName>
        <fullName evidence="2">Uncharacterized protein</fullName>
    </submittedName>
</protein>
<keyword evidence="3" id="KW-1185">Reference proteome</keyword>
<dbReference type="AlphaFoldDB" id="A0A9Y2MTG2"/>
<organism evidence="2 3">
    <name type="scientific">Amycolatopsis carbonis</name>
    <dbReference type="NCBI Taxonomy" id="715471"/>
    <lineage>
        <taxon>Bacteria</taxon>
        <taxon>Bacillati</taxon>
        <taxon>Actinomycetota</taxon>
        <taxon>Actinomycetes</taxon>
        <taxon>Pseudonocardiales</taxon>
        <taxon>Pseudonocardiaceae</taxon>
        <taxon>Amycolatopsis</taxon>
    </lineage>
</organism>
<dbReference type="Proteomes" id="UP001236014">
    <property type="component" value="Chromosome"/>
</dbReference>
<dbReference type="EMBL" id="CP127294">
    <property type="protein sequence ID" value="WIX76823.1"/>
    <property type="molecule type" value="Genomic_DNA"/>
</dbReference>
<dbReference type="KEGG" id="acab:QRX50_36140"/>
<reference evidence="2 3" key="1">
    <citation type="submission" date="2023-06" db="EMBL/GenBank/DDBJ databases">
        <authorList>
            <person name="Oyuntsetseg B."/>
            <person name="Kim S.B."/>
        </authorList>
    </citation>
    <scope>NUCLEOTIDE SEQUENCE [LARGE SCALE GENOMIC DNA]</scope>
    <source>
        <strain evidence="2 3">2-15</strain>
    </source>
</reference>
<accession>A0A9Y2MTG2</accession>
<evidence type="ECO:0000256" key="1">
    <source>
        <dbReference type="SAM" id="MobiDB-lite"/>
    </source>
</evidence>
<feature type="region of interest" description="Disordered" evidence="1">
    <location>
        <begin position="47"/>
        <end position="69"/>
    </location>
</feature>